<keyword evidence="19" id="KW-1185">Reference proteome</keyword>
<comment type="pathway">
    <text evidence="4">Lipid metabolism.</text>
</comment>
<evidence type="ECO:0000256" key="14">
    <source>
        <dbReference type="ARBA" id="ARBA00023209"/>
    </source>
</evidence>
<accession>F2UEK4</accession>
<proteinExistence type="inferred from homology"/>
<feature type="region of interest" description="Disordered" evidence="17">
    <location>
        <begin position="1"/>
        <end position="52"/>
    </location>
</feature>
<dbReference type="PIRSF" id="PIRSF018269">
    <property type="entry name" value="PC_trans_euk"/>
    <property type="match status" value="1"/>
</dbReference>
<evidence type="ECO:0000313" key="18">
    <source>
        <dbReference type="EMBL" id="EGD75054.1"/>
    </source>
</evidence>
<keyword evidence="12 16" id="KW-0443">Lipid metabolism</keyword>
<dbReference type="RefSeq" id="XP_004992107.1">
    <property type="nucleotide sequence ID" value="XM_004992050.1"/>
</dbReference>
<keyword evidence="10 16" id="KW-0548">Nucleotidyltransferase</keyword>
<evidence type="ECO:0000256" key="2">
    <source>
        <dbReference type="ARBA" id="ARBA00004141"/>
    </source>
</evidence>
<evidence type="ECO:0000256" key="4">
    <source>
        <dbReference type="ARBA" id="ARBA00005189"/>
    </source>
</evidence>
<dbReference type="EC" id="2.7.7.41" evidence="6 16"/>
<dbReference type="GO" id="GO:0005789">
    <property type="term" value="C:endoplasmic reticulum membrane"/>
    <property type="evidence" value="ECO:0007669"/>
    <property type="project" value="TreeGrafter"/>
</dbReference>
<protein>
    <recommendedName>
        <fullName evidence="6 16">Phosphatidate cytidylyltransferase</fullName>
        <ecNumber evidence="6 16">2.7.7.41</ecNumber>
    </recommendedName>
</protein>
<dbReference type="GeneID" id="16072660"/>
<keyword evidence="9 16" id="KW-0812">Transmembrane</keyword>
<dbReference type="FunCoup" id="F2UEK4">
    <property type="interactions" value="1482"/>
</dbReference>
<name>F2UEK4_SALR5</name>
<evidence type="ECO:0000256" key="13">
    <source>
        <dbReference type="ARBA" id="ARBA00023136"/>
    </source>
</evidence>
<evidence type="ECO:0000256" key="7">
    <source>
        <dbReference type="ARBA" id="ARBA00022516"/>
    </source>
</evidence>
<evidence type="ECO:0000256" key="6">
    <source>
        <dbReference type="ARBA" id="ARBA00012487"/>
    </source>
</evidence>
<comment type="pathway">
    <text evidence="3 16">Phospholipid metabolism; CDP-diacylglycerol biosynthesis; CDP-diacylglycerol from sn-glycerol 3-phosphate: step 3/3.</text>
</comment>
<feature type="transmembrane region" description="Helical" evidence="16">
    <location>
        <begin position="66"/>
        <end position="93"/>
    </location>
</feature>
<comment type="similarity">
    <text evidence="5 16">Belongs to the CDS family.</text>
</comment>
<keyword evidence="11 16" id="KW-1133">Transmembrane helix</keyword>
<keyword evidence="14 16" id="KW-0594">Phospholipid biosynthesis</keyword>
<dbReference type="PANTHER" id="PTHR13773:SF8">
    <property type="entry name" value="PHOSPHATIDATE CYTIDYLYLTRANSFERASE, PHOTORECEPTOR-SPECIFIC"/>
    <property type="match status" value="1"/>
</dbReference>
<keyword evidence="8 16" id="KW-0808">Transferase</keyword>
<feature type="transmembrane region" description="Helical" evidence="16">
    <location>
        <begin position="188"/>
        <end position="206"/>
    </location>
</feature>
<reference evidence="18" key="1">
    <citation type="submission" date="2009-08" db="EMBL/GenBank/DDBJ databases">
        <title>Annotation of Salpingoeca rosetta.</title>
        <authorList>
            <consortium name="The Broad Institute Genome Sequencing Platform"/>
            <person name="Russ C."/>
            <person name="Cuomo C."/>
            <person name="Burger G."/>
            <person name="Gray M.W."/>
            <person name="Holland P.W.H."/>
            <person name="King N."/>
            <person name="Lang F.B.F."/>
            <person name="Roger A.J."/>
            <person name="Ruiz-Trillo I."/>
            <person name="Young S.K."/>
            <person name="Zeng Q."/>
            <person name="Gargeya S."/>
            <person name="Alvarado L."/>
            <person name="Berlin A."/>
            <person name="Chapman S.B."/>
            <person name="Chen Z."/>
            <person name="Freedman E."/>
            <person name="Gellesch M."/>
            <person name="Goldberg J."/>
            <person name="Griggs A."/>
            <person name="Gujja S."/>
            <person name="Heilman E."/>
            <person name="Heiman D."/>
            <person name="Howarth C."/>
            <person name="Mehta T."/>
            <person name="Neiman D."/>
            <person name="Pearson M."/>
            <person name="Roberts A."/>
            <person name="Saif S."/>
            <person name="Shea T."/>
            <person name="Shenoy N."/>
            <person name="Sisk P."/>
            <person name="Stolte C."/>
            <person name="Sykes S."/>
            <person name="White J."/>
            <person name="Yandava C."/>
            <person name="Haas B."/>
            <person name="Nusbaum C."/>
            <person name="Birren B."/>
        </authorList>
    </citation>
    <scope>NUCLEOTIDE SEQUENCE [LARGE SCALE GENOMIC DNA]</scope>
    <source>
        <strain evidence="18">ATCC 50818</strain>
    </source>
</reference>
<dbReference type="KEGG" id="sre:PTSG_06711"/>
<dbReference type="OMA" id="FFAYMYF"/>
<evidence type="ECO:0000256" key="8">
    <source>
        <dbReference type="ARBA" id="ARBA00022679"/>
    </source>
</evidence>
<organism evidence="19">
    <name type="scientific">Salpingoeca rosetta (strain ATCC 50818 / BSB-021)</name>
    <dbReference type="NCBI Taxonomy" id="946362"/>
    <lineage>
        <taxon>Eukaryota</taxon>
        <taxon>Choanoflagellata</taxon>
        <taxon>Craspedida</taxon>
        <taxon>Salpingoecidae</taxon>
        <taxon>Salpingoeca</taxon>
    </lineage>
</organism>
<dbReference type="Proteomes" id="UP000007799">
    <property type="component" value="Unassembled WGS sequence"/>
</dbReference>
<evidence type="ECO:0000313" key="19">
    <source>
        <dbReference type="Proteomes" id="UP000007799"/>
    </source>
</evidence>
<keyword evidence="7 16" id="KW-0444">Lipid biosynthesis</keyword>
<evidence type="ECO:0000256" key="17">
    <source>
        <dbReference type="SAM" id="MobiDB-lite"/>
    </source>
</evidence>
<evidence type="ECO:0000256" key="16">
    <source>
        <dbReference type="PIRNR" id="PIRNR018269"/>
    </source>
</evidence>
<comment type="catalytic activity">
    <reaction evidence="1 16">
        <text>a 1,2-diacyl-sn-glycero-3-phosphate + CTP + H(+) = a CDP-1,2-diacyl-sn-glycerol + diphosphate</text>
        <dbReference type="Rhea" id="RHEA:16229"/>
        <dbReference type="ChEBI" id="CHEBI:15378"/>
        <dbReference type="ChEBI" id="CHEBI:33019"/>
        <dbReference type="ChEBI" id="CHEBI:37563"/>
        <dbReference type="ChEBI" id="CHEBI:58332"/>
        <dbReference type="ChEBI" id="CHEBI:58608"/>
        <dbReference type="EC" id="2.7.7.41"/>
    </reaction>
</comment>
<dbReference type="eggNOG" id="KOG1440">
    <property type="taxonomic scope" value="Eukaryota"/>
</dbReference>
<feature type="transmembrane region" description="Helical" evidence="16">
    <location>
        <begin position="159"/>
        <end position="176"/>
    </location>
</feature>
<dbReference type="AlphaFoldDB" id="F2UEK4"/>
<evidence type="ECO:0000256" key="15">
    <source>
        <dbReference type="ARBA" id="ARBA00023264"/>
    </source>
</evidence>
<dbReference type="GO" id="GO:0016024">
    <property type="term" value="P:CDP-diacylglycerol biosynthetic process"/>
    <property type="evidence" value="ECO:0007669"/>
    <property type="project" value="UniProtKB-UniRule"/>
</dbReference>
<evidence type="ECO:0000256" key="1">
    <source>
        <dbReference type="ARBA" id="ARBA00001698"/>
    </source>
</evidence>
<dbReference type="PANTHER" id="PTHR13773">
    <property type="entry name" value="PHOSPHATIDATE CYTIDYLYLTRANSFERASE"/>
    <property type="match status" value="1"/>
</dbReference>
<keyword evidence="15 16" id="KW-1208">Phospholipid metabolism</keyword>
<dbReference type="UniPathway" id="UPA00557">
    <property type="reaction ID" value="UER00614"/>
</dbReference>
<gene>
    <name evidence="18" type="ORF">PTSG_06711</name>
</gene>
<evidence type="ECO:0000256" key="5">
    <source>
        <dbReference type="ARBA" id="ARBA00010185"/>
    </source>
</evidence>
<dbReference type="InterPro" id="IPR016720">
    <property type="entry name" value="PC_Trfase_euk"/>
</dbReference>
<keyword evidence="13 16" id="KW-0472">Membrane</keyword>
<dbReference type="STRING" id="946362.F2UEK4"/>
<evidence type="ECO:0000256" key="3">
    <source>
        <dbReference type="ARBA" id="ARBA00005119"/>
    </source>
</evidence>
<dbReference type="OrthoDB" id="10260889at2759"/>
<evidence type="ECO:0000256" key="11">
    <source>
        <dbReference type="ARBA" id="ARBA00022989"/>
    </source>
</evidence>
<feature type="transmembrane region" description="Helical" evidence="16">
    <location>
        <begin position="250"/>
        <end position="272"/>
    </location>
</feature>
<dbReference type="InParanoid" id="F2UEK4"/>
<dbReference type="EMBL" id="GL832971">
    <property type="protein sequence ID" value="EGD75054.1"/>
    <property type="molecule type" value="Genomic_DNA"/>
</dbReference>
<feature type="transmembrane region" description="Helical" evidence="16">
    <location>
        <begin position="212"/>
        <end position="238"/>
    </location>
</feature>
<dbReference type="GO" id="GO:0004605">
    <property type="term" value="F:phosphatidate cytidylyltransferase activity"/>
    <property type="evidence" value="ECO:0007669"/>
    <property type="project" value="UniProtKB-UniRule"/>
</dbReference>
<evidence type="ECO:0000256" key="12">
    <source>
        <dbReference type="ARBA" id="ARBA00023098"/>
    </source>
</evidence>
<comment type="subcellular location">
    <subcellularLocation>
        <location evidence="2">Membrane</location>
        <topology evidence="2">Multi-pass membrane protein</topology>
    </subcellularLocation>
</comment>
<dbReference type="Pfam" id="PF01148">
    <property type="entry name" value="CTP_transf_1"/>
    <property type="match status" value="1"/>
</dbReference>
<evidence type="ECO:0000256" key="10">
    <source>
        <dbReference type="ARBA" id="ARBA00022695"/>
    </source>
</evidence>
<sequence>MPAQRRRAGSASSTGSGKHGSRLASTSSTGRRTPHTQTKKQGTQPVTMLKDQPTSKKWRNWWIRGILSWTMIGLFAGVVYLGPLALATLILALQLKVLHEVISLGHKTWPRELPWFRSLNWYFVFAANVFFLSENFERHLYEEFADVPVVLMLLTRHRFISFCLYIAGFVTFVLSLKKGFYMFQFVQFGWTHLSLLIVASAATLLMRSIYEGLIWFLVPVCLVICNDIMAYMFGFFFGKTQLISLSPKKTWEGFLGAFASTVVFGIVFSSILSRFPFFTCPMQDLSTYGDETCVPPDAFHPQEFPLPRTIVDLLSLVGSSATTVLLRPAVLHTVALAVFASLIAPFGGFFASGLKRAFKIKDFDNLIPGHGGATDRFDCQLIMAFFFFVYYQTFIKPFNLDQVLNAIFALQPEAQVTVYERLQRHLQAQHAI</sequence>
<feature type="transmembrane region" description="Helical" evidence="16">
    <location>
        <begin position="329"/>
        <end position="351"/>
    </location>
</feature>
<evidence type="ECO:0000256" key="9">
    <source>
        <dbReference type="ARBA" id="ARBA00022692"/>
    </source>
</evidence>